<name>Q974E0_SULTO</name>
<gene>
    <name evidence="1" type="primary">ST0711</name>
    <name evidence="1" type="ordered locus">STK_07110</name>
</gene>
<reference evidence="2" key="1">
    <citation type="journal article" date="2001" name="DNA Res.">
        <title>Complete genome sequence of an aerobic thermoacidophilic Crenarchaeon, Sulfolobus tokodaii strain7.</title>
        <authorList>
            <person name="Kawarabayasi Y."/>
            <person name="Hino Y."/>
            <person name="Horikawa H."/>
            <person name="Jin-no K."/>
            <person name="Takahashi M."/>
            <person name="Sekine M."/>
            <person name="Baba S."/>
            <person name="Ankai A."/>
            <person name="Kosugi H."/>
            <person name="Hosoyama A."/>
            <person name="Fukui S."/>
            <person name="Nagai Y."/>
            <person name="Nishijima K."/>
            <person name="Otsuka R."/>
            <person name="Nakazawa H."/>
            <person name="Takamiya M."/>
            <person name="Kato Y."/>
            <person name="Yoshizawa T."/>
            <person name="Tanaka T."/>
            <person name="Kudoh Y."/>
            <person name="Yamazaki J."/>
            <person name="Kushida N."/>
            <person name="Oguchi A."/>
            <person name="Aoki K."/>
            <person name="Masuda S."/>
            <person name="Yanagii M."/>
            <person name="Nishimura M."/>
            <person name="Yamagishi A."/>
            <person name="Oshima T."/>
            <person name="Kikuchi H."/>
        </authorList>
    </citation>
    <scope>NUCLEOTIDE SEQUENCE [LARGE SCALE GENOMIC DNA]</scope>
    <source>
        <strain evidence="2">DSM 16993 / JCM 10545 / NBRC 100140 / 7</strain>
    </source>
</reference>
<dbReference type="KEGG" id="sto:STK_07110"/>
<dbReference type="EMBL" id="BA000023">
    <property type="protein sequence ID" value="BAB65719.1"/>
    <property type="molecule type" value="Genomic_DNA"/>
</dbReference>
<keyword evidence="2" id="KW-1185">Reference proteome</keyword>
<dbReference type="STRING" id="273063.STK_07110"/>
<protein>
    <submittedName>
        <fullName evidence="1">Uncharacterized protein</fullName>
    </submittedName>
</protein>
<dbReference type="AlphaFoldDB" id="Q974E0"/>
<sequence>MMTLFIGFIFNVSSSIMSIWIKENVKEEICKKSHQLIKLLQINKSFYRNLSGNSSYNKFKIFIIRIIIFTRSSYLPTFTHKDIYIKHIKKLFKRRDVGLSLSYLYFI</sequence>
<evidence type="ECO:0000313" key="1">
    <source>
        <dbReference type="EMBL" id="BAB65719.1"/>
    </source>
</evidence>
<accession>Q974E0</accession>
<dbReference type="Proteomes" id="UP000001015">
    <property type="component" value="Chromosome"/>
</dbReference>
<proteinExistence type="predicted"/>
<evidence type="ECO:0000313" key="2">
    <source>
        <dbReference type="Proteomes" id="UP000001015"/>
    </source>
</evidence>
<organism evidence="1 2">
    <name type="scientific">Sulfurisphaera tokodaii (strain DSM 16993 / JCM 10545 / NBRC 100140 / 7)</name>
    <name type="common">Sulfolobus tokodaii</name>
    <dbReference type="NCBI Taxonomy" id="273063"/>
    <lineage>
        <taxon>Archaea</taxon>
        <taxon>Thermoproteota</taxon>
        <taxon>Thermoprotei</taxon>
        <taxon>Sulfolobales</taxon>
        <taxon>Sulfolobaceae</taxon>
        <taxon>Sulfurisphaera</taxon>
    </lineage>
</organism>